<evidence type="ECO:0000256" key="1">
    <source>
        <dbReference type="SAM" id="MobiDB-lite"/>
    </source>
</evidence>
<dbReference type="EMBL" id="GGEC01069290">
    <property type="protein sequence ID" value="MBX49774.1"/>
    <property type="molecule type" value="Transcribed_RNA"/>
</dbReference>
<organism evidence="2">
    <name type="scientific">Rhizophora mucronata</name>
    <name type="common">Asiatic mangrove</name>
    <dbReference type="NCBI Taxonomy" id="61149"/>
    <lineage>
        <taxon>Eukaryota</taxon>
        <taxon>Viridiplantae</taxon>
        <taxon>Streptophyta</taxon>
        <taxon>Embryophyta</taxon>
        <taxon>Tracheophyta</taxon>
        <taxon>Spermatophyta</taxon>
        <taxon>Magnoliopsida</taxon>
        <taxon>eudicotyledons</taxon>
        <taxon>Gunneridae</taxon>
        <taxon>Pentapetalae</taxon>
        <taxon>rosids</taxon>
        <taxon>fabids</taxon>
        <taxon>Malpighiales</taxon>
        <taxon>Rhizophoraceae</taxon>
        <taxon>Rhizophora</taxon>
    </lineage>
</organism>
<feature type="region of interest" description="Disordered" evidence="1">
    <location>
        <begin position="17"/>
        <end position="39"/>
    </location>
</feature>
<evidence type="ECO:0000313" key="2">
    <source>
        <dbReference type="EMBL" id="MBX49774.1"/>
    </source>
</evidence>
<feature type="compositionally biased region" description="Polar residues" evidence="1">
    <location>
        <begin position="30"/>
        <end position="39"/>
    </location>
</feature>
<dbReference type="AlphaFoldDB" id="A0A2P2P4T6"/>
<accession>A0A2P2P4T6</accession>
<reference evidence="2" key="1">
    <citation type="submission" date="2018-02" db="EMBL/GenBank/DDBJ databases">
        <title>Rhizophora mucronata_Transcriptome.</title>
        <authorList>
            <person name="Meera S.P."/>
            <person name="Sreeshan A."/>
            <person name="Augustine A."/>
        </authorList>
    </citation>
    <scope>NUCLEOTIDE SEQUENCE</scope>
    <source>
        <tissue evidence="2">Leaf</tissue>
    </source>
</reference>
<proteinExistence type="predicted"/>
<protein>
    <submittedName>
        <fullName evidence="2">Uncharacterized protein</fullName>
    </submittedName>
</protein>
<sequence length="39" mass="4376">MNNNVVQISIKRTRPSAFSKFPKKKSYSPTSNAAFSTKN</sequence>
<name>A0A2P2P4T6_RHIMU</name>